<dbReference type="Pfam" id="PF01047">
    <property type="entry name" value="MarR"/>
    <property type="match status" value="1"/>
</dbReference>
<evidence type="ECO:0000313" key="5">
    <source>
        <dbReference type="EMBL" id="ARD84478.1"/>
    </source>
</evidence>
<dbReference type="PANTHER" id="PTHR42756:SF1">
    <property type="entry name" value="TRANSCRIPTIONAL REPRESSOR OF EMRAB OPERON"/>
    <property type="match status" value="1"/>
</dbReference>
<dbReference type="KEGG" id="fai:FAD_0566"/>
<evidence type="ECO:0000313" key="7">
    <source>
        <dbReference type="Proteomes" id="UP000192050"/>
    </source>
</evidence>
<evidence type="ECO:0000259" key="4">
    <source>
        <dbReference type="PROSITE" id="PS50995"/>
    </source>
</evidence>
<dbReference type="GeneID" id="16025773"/>
<dbReference type="AlphaFoldDB" id="A0A1V0N2W6"/>
<dbReference type="STRING" id="74969.FAD_0566"/>
<reference evidence="5 7" key="1">
    <citation type="submission" date="2011-10" db="EMBL/GenBank/DDBJ databases">
        <title>Metabolic and evolutionary patterns in the extreme acidophile Ferroplasma acidiphilum.</title>
        <authorList>
            <person name="Golyshina O.V."/>
            <person name="Kozyavkin S.A."/>
            <person name="Tatusov R.L."/>
            <person name="Slesarev A.I."/>
            <person name="Golyshin P.N."/>
        </authorList>
    </citation>
    <scope>NUCLEOTIDE SEQUENCE [LARGE SCALE GENOMIC DNA]</scope>
    <source>
        <strain evidence="5">Berkeley</strain>
        <strain evidence="7">Y</strain>
    </source>
</reference>
<keyword evidence="3" id="KW-0804">Transcription</keyword>
<proteinExistence type="predicted"/>
<protein>
    <submittedName>
        <fullName evidence="5">MarR family transcriptional regulator</fullName>
    </submittedName>
</protein>
<keyword evidence="1" id="KW-0805">Transcription regulation</keyword>
<feature type="domain" description="HTH marR-type" evidence="4">
    <location>
        <begin position="1"/>
        <end position="138"/>
    </location>
</feature>
<organism evidence="5 7">
    <name type="scientific">Ferroplasma acidiphilum</name>
    <dbReference type="NCBI Taxonomy" id="74969"/>
    <lineage>
        <taxon>Archaea</taxon>
        <taxon>Methanobacteriati</taxon>
        <taxon>Thermoplasmatota</taxon>
        <taxon>Thermoplasmata</taxon>
        <taxon>Thermoplasmatales</taxon>
        <taxon>Ferroplasmaceae</taxon>
        <taxon>Ferroplasma</taxon>
    </lineage>
</organism>
<dbReference type="EMBL" id="JABGBP010000018">
    <property type="protein sequence ID" value="NOL59350.1"/>
    <property type="molecule type" value="Genomic_DNA"/>
</dbReference>
<dbReference type="GO" id="GO:0003677">
    <property type="term" value="F:DNA binding"/>
    <property type="evidence" value="ECO:0007669"/>
    <property type="project" value="UniProtKB-KW"/>
</dbReference>
<dbReference type="InterPro" id="IPR000835">
    <property type="entry name" value="HTH_MarR-typ"/>
</dbReference>
<dbReference type="EMBL" id="CP015363">
    <property type="protein sequence ID" value="ARD84478.1"/>
    <property type="molecule type" value="Genomic_DNA"/>
</dbReference>
<evidence type="ECO:0000256" key="1">
    <source>
        <dbReference type="ARBA" id="ARBA00023015"/>
    </source>
</evidence>
<dbReference type="PRINTS" id="PR00598">
    <property type="entry name" value="HTHMARR"/>
</dbReference>
<reference evidence="6 8" key="2">
    <citation type="submission" date="2020-05" db="EMBL/GenBank/DDBJ databases">
        <authorList>
            <person name="Zhang R."/>
        </authorList>
    </citation>
    <scope>NUCLEOTIDE SEQUENCE [LARGE SCALE GENOMIC DNA]</scope>
    <source>
        <strain evidence="6 8">DSM 28986</strain>
    </source>
</reference>
<dbReference type="GO" id="GO:0003700">
    <property type="term" value="F:DNA-binding transcription factor activity"/>
    <property type="evidence" value="ECO:0007669"/>
    <property type="project" value="InterPro"/>
</dbReference>
<dbReference type="Proteomes" id="UP000546917">
    <property type="component" value="Unassembled WGS sequence"/>
</dbReference>
<dbReference type="SMART" id="SM00347">
    <property type="entry name" value="HTH_MARR"/>
    <property type="match status" value="1"/>
</dbReference>
<dbReference type="InterPro" id="IPR036388">
    <property type="entry name" value="WH-like_DNA-bd_sf"/>
</dbReference>
<dbReference type="PANTHER" id="PTHR42756">
    <property type="entry name" value="TRANSCRIPTIONAL REGULATOR, MARR"/>
    <property type="match status" value="1"/>
</dbReference>
<accession>A0A1V0N2W6</accession>
<evidence type="ECO:0000256" key="2">
    <source>
        <dbReference type="ARBA" id="ARBA00023125"/>
    </source>
</evidence>
<name>A0A1V0N2W6_9ARCH</name>
<dbReference type="Proteomes" id="UP000192050">
    <property type="component" value="Chromosome"/>
</dbReference>
<gene>
    <name evidence="5" type="ORF">FAD_0566</name>
    <name evidence="6" type="ORF">HLB00_00660</name>
</gene>
<dbReference type="SUPFAM" id="SSF46785">
    <property type="entry name" value="Winged helix' DNA-binding domain"/>
    <property type="match status" value="1"/>
</dbReference>
<dbReference type="OrthoDB" id="10712at2157"/>
<sequence>MDKISSYDVWREFLRTWKTWYKASEKNLMSMGVSTVEYRILKNLTERGALPMIELANINMVTQGWITGVIDKLEKLSYVMRERSDSDRRVINITVTPKGKAFFKTIESRHLKFIDDTLRNFSYEERYNILNFLKKIETNVESK</sequence>
<dbReference type="RefSeq" id="WP_009887623.1">
    <property type="nucleotide sequence ID" value="NZ_CP015363.1"/>
</dbReference>
<dbReference type="PROSITE" id="PS50995">
    <property type="entry name" value="HTH_MARR_2"/>
    <property type="match status" value="1"/>
</dbReference>
<dbReference type="InterPro" id="IPR036390">
    <property type="entry name" value="WH_DNA-bd_sf"/>
</dbReference>
<evidence type="ECO:0000313" key="6">
    <source>
        <dbReference type="EMBL" id="NOL59350.1"/>
    </source>
</evidence>
<keyword evidence="7" id="KW-1185">Reference proteome</keyword>
<evidence type="ECO:0000313" key="8">
    <source>
        <dbReference type="Proteomes" id="UP000546917"/>
    </source>
</evidence>
<dbReference type="Gene3D" id="1.10.10.10">
    <property type="entry name" value="Winged helix-like DNA-binding domain superfamily/Winged helix DNA-binding domain"/>
    <property type="match status" value="1"/>
</dbReference>
<evidence type="ECO:0000256" key="3">
    <source>
        <dbReference type="ARBA" id="ARBA00023163"/>
    </source>
</evidence>
<keyword evidence="2" id="KW-0238">DNA-binding</keyword>